<dbReference type="SUPFAM" id="SSF52172">
    <property type="entry name" value="CheY-like"/>
    <property type="match status" value="1"/>
</dbReference>
<evidence type="ECO:0000256" key="3">
    <source>
        <dbReference type="PROSITE-ProRule" id="PRU00169"/>
    </source>
</evidence>
<dbReference type="Proteomes" id="UP000242972">
    <property type="component" value="Unassembled WGS sequence"/>
</dbReference>
<dbReference type="AlphaFoldDB" id="A0A2T2XKN4"/>
<dbReference type="CDD" id="cd17546">
    <property type="entry name" value="REC_hyHK_CKI1_RcsC-like"/>
    <property type="match status" value="1"/>
</dbReference>
<dbReference type="InterPro" id="IPR001789">
    <property type="entry name" value="Sig_transdc_resp-reg_receiver"/>
</dbReference>
<evidence type="ECO:0000256" key="2">
    <source>
        <dbReference type="ARBA" id="ARBA00024867"/>
    </source>
</evidence>
<dbReference type="PROSITE" id="PS50110">
    <property type="entry name" value="RESPONSE_REGULATORY"/>
    <property type="match status" value="1"/>
</dbReference>
<evidence type="ECO:0000313" key="5">
    <source>
        <dbReference type="EMBL" id="PSR35052.1"/>
    </source>
</evidence>
<dbReference type="EMBL" id="PXYW01000004">
    <property type="protein sequence ID" value="PSR35052.1"/>
    <property type="molecule type" value="Genomic_DNA"/>
</dbReference>
<accession>A0A2T2XKN4</accession>
<dbReference type="PANTHER" id="PTHR43228">
    <property type="entry name" value="TWO-COMPONENT RESPONSE REGULATOR"/>
    <property type="match status" value="1"/>
</dbReference>
<dbReference type="GO" id="GO:0000160">
    <property type="term" value="P:phosphorelay signal transduction system"/>
    <property type="evidence" value="ECO:0007669"/>
    <property type="project" value="InterPro"/>
</dbReference>
<gene>
    <name evidence="5" type="ORF">C7B46_02530</name>
</gene>
<name>A0A2T2XKN4_9FIRM</name>
<dbReference type="Gene3D" id="3.40.50.2300">
    <property type="match status" value="1"/>
</dbReference>
<dbReference type="PANTHER" id="PTHR43228:SF1">
    <property type="entry name" value="TWO-COMPONENT RESPONSE REGULATOR ARR22"/>
    <property type="match status" value="1"/>
</dbReference>
<keyword evidence="3" id="KW-0597">Phosphoprotein</keyword>
<dbReference type="InterPro" id="IPR052048">
    <property type="entry name" value="ST_Response_Regulator"/>
</dbReference>
<sequence>MHVPITALIVDDSEETREVLSLLINQAGAEVVGAVPDGITALEFLKMHPVDLIFTDYQMPKMNGIALAQEIRTRYPRVTLVMITVLDDMRLRERAAEAGIDMFLPKPITLSTLETLVASLERIPHSAEEWDRWLAQWAPRSQQI</sequence>
<dbReference type="SMART" id="SM00448">
    <property type="entry name" value="REC"/>
    <property type="match status" value="1"/>
</dbReference>
<proteinExistence type="predicted"/>
<reference evidence="5 6" key="1">
    <citation type="journal article" date="2014" name="BMC Genomics">
        <title>Comparison of environmental and isolate Sulfobacillus genomes reveals diverse carbon, sulfur, nitrogen, and hydrogen metabolisms.</title>
        <authorList>
            <person name="Justice N.B."/>
            <person name="Norman A."/>
            <person name="Brown C.T."/>
            <person name="Singh A."/>
            <person name="Thomas B.C."/>
            <person name="Banfield J.F."/>
        </authorList>
    </citation>
    <scope>NUCLEOTIDE SEQUENCE [LARGE SCALE GENOMIC DNA]</scope>
    <source>
        <strain evidence="5">AMDSBA4</strain>
    </source>
</reference>
<feature type="modified residue" description="4-aspartylphosphate" evidence="3">
    <location>
        <position position="56"/>
    </location>
</feature>
<dbReference type="InterPro" id="IPR011006">
    <property type="entry name" value="CheY-like_superfamily"/>
</dbReference>
<evidence type="ECO:0000256" key="1">
    <source>
        <dbReference type="ARBA" id="ARBA00018672"/>
    </source>
</evidence>
<feature type="domain" description="Response regulatory" evidence="4">
    <location>
        <begin position="6"/>
        <end position="121"/>
    </location>
</feature>
<organism evidence="5 6">
    <name type="scientific">Sulfobacillus benefaciens</name>
    <dbReference type="NCBI Taxonomy" id="453960"/>
    <lineage>
        <taxon>Bacteria</taxon>
        <taxon>Bacillati</taxon>
        <taxon>Bacillota</taxon>
        <taxon>Clostridia</taxon>
        <taxon>Eubacteriales</taxon>
        <taxon>Clostridiales Family XVII. Incertae Sedis</taxon>
        <taxon>Sulfobacillus</taxon>
    </lineage>
</organism>
<evidence type="ECO:0000313" key="6">
    <source>
        <dbReference type="Proteomes" id="UP000242972"/>
    </source>
</evidence>
<comment type="function">
    <text evidence="2">May play the central regulatory role in sporulation. It may be an element of the effector pathway responsible for the activation of sporulation genes in response to nutritional stress. Spo0A may act in concert with spo0H (a sigma factor) to control the expression of some genes that are critical to the sporulation process.</text>
</comment>
<dbReference type="Pfam" id="PF00072">
    <property type="entry name" value="Response_reg"/>
    <property type="match status" value="1"/>
</dbReference>
<evidence type="ECO:0000259" key="4">
    <source>
        <dbReference type="PROSITE" id="PS50110"/>
    </source>
</evidence>
<protein>
    <recommendedName>
        <fullName evidence="1">Stage 0 sporulation protein A homolog</fullName>
    </recommendedName>
</protein>
<comment type="caution">
    <text evidence="5">The sequence shown here is derived from an EMBL/GenBank/DDBJ whole genome shotgun (WGS) entry which is preliminary data.</text>
</comment>